<accession>A0A5M3XL66</accession>
<dbReference type="GO" id="GO:0006310">
    <property type="term" value="P:DNA recombination"/>
    <property type="evidence" value="ECO:0007669"/>
    <property type="project" value="UniProtKB-KW"/>
</dbReference>
<dbReference type="EMBL" id="BLAF01000028">
    <property type="protein sequence ID" value="GES22157.1"/>
    <property type="molecule type" value="Genomic_DNA"/>
</dbReference>
<dbReference type="CDD" id="cd01189">
    <property type="entry name" value="INT_ICEBs1_C_like"/>
    <property type="match status" value="1"/>
</dbReference>
<reference evidence="3 4" key="1">
    <citation type="submission" date="2019-10" db="EMBL/GenBank/DDBJ databases">
        <title>Whole genome shotgun sequence of Acrocarpospora pleiomorpha NBRC 16267.</title>
        <authorList>
            <person name="Ichikawa N."/>
            <person name="Kimura A."/>
            <person name="Kitahashi Y."/>
            <person name="Komaki H."/>
            <person name="Oguchi A."/>
        </authorList>
    </citation>
    <scope>NUCLEOTIDE SEQUENCE [LARGE SCALE GENOMIC DNA]</scope>
    <source>
        <strain evidence="3 4">NBRC 16267</strain>
    </source>
</reference>
<comment type="caution">
    <text evidence="3">The sequence shown here is derived from an EMBL/GenBank/DDBJ whole genome shotgun (WGS) entry which is preliminary data.</text>
</comment>
<dbReference type="InterPro" id="IPR013762">
    <property type="entry name" value="Integrase-like_cat_sf"/>
</dbReference>
<keyword evidence="1" id="KW-0233">DNA recombination</keyword>
<dbReference type="PROSITE" id="PS51898">
    <property type="entry name" value="TYR_RECOMBINASE"/>
    <property type="match status" value="1"/>
</dbReference>
<dbReference type="AlphaFoldDB" id="A0A5M3XL66"/>
<dbReference type="GO" id="GO:0015074">
    <property type="term" value="P:DNA integration"/>
    <property type="evidence" value="ECO:0007669"/>
    <property type="project" value="InterPro"/>
</dbReference>
<dbReference type="PANTHER" id="PTHR30349">
    <property type="entry name" value="PHAGE INTEGRASE-RELATED"/>
    <property type="match status" value="1"/>
</dbReference>
<dbReference type="InterPro" id="IPR011010">
    <property type="entry name" value="DNA_brk_join_enz"/>
</dbReference>
<dbReference type="PANTHER" id="PTHR30349:SF64">
    <property type="entry name" value="PROPHAGE INTEGRASE INTD-RELATED"/>
    <property type="match status" value="1"/>
</dbReference>
<evidence type="ECO:0000256" key="1">
    <source>
        <dbReference type="ARBA" id="ARBA00023172"/>
    </source>
</evidence>
<dbReference type="GO" id="GO:0003677">
    <property type="term" value="F:DNA binding"/>
    <property type="evidence" value="ECO:0007669"/>
    <property type="project" value="InterPro"/>
</dbReference>
<evidence type="ECO:0000313" key="3">
    <source>
        <dbReference type="EMBL" id="GES22157.1"/>
    </source>
</evidence>
<proteinExistence type="predicted"/>
<evidence type="ECO:0000313" key="4">
    <source>
        <dbReference type="Proteomes" id="UP000377595"/>
    </source>
</evidence>
<dbReference type="InterPro" id="IPR050090">
    <property type="entry name" value="Tyrosine_recombinase_XerCD"/>
</dbReference>
<feature type="domain" description="Tyr recombinase" evidence="2">
    <location>
        <begin position="237"/>
        <end position="455"/>
    </location>
</feature>
<keyword evidence="4" id="KW-1185">Reference proteome</keyword>
<dbReference type="InterPro" id="IPR002104">
    <property type="entry name" value="Integrase_catalytic"/>
</dbReference>
<evidence type="ECO:0000259" key="2">
    <source>
        <dbReference type="PROSITE" id="PS51898"/>
    </source>
</evidence>
<dbReference type="RefSeq" id="WP_170321650.1">
    <property type="nucleotide sequence ID" value="NZ_BAAAHM010000016.1"/>
</dbReference>
<gene>
    <name evidence="3" type="ORF">Aple_050540</name>
</gene>
<dbReference type="Gene3D" id="1.10.443.10">
    <property type="entry name" value="Intergrase catalytic core"/>
    <property type="match status" value="1"/>
</dbReference>
<organism evidence="3 4">
    <name type="scientific">Acrocarpospora pleiomorpha</name>
    <dbReference type="NCBI Taxonomy" id="90975"/>
    <lineage>
        <taxon>Bacteria</taxon>
        <taxon>Bacillati</taxon>
        <taxon>Actinomycetota</taxon>
        <taxon>Actinomycetes</taxon>
        <taxon>Streptosporangiales</taxon>
        <taxon>Streptosporangiaceae</taxon>
        <taxon>Acrocarpospora</taxon>
    </lineage>
</organism>
<dbReference type="Proteomes" id="UP000377595">
    <property type="component" value="Unassembled WGS sequence"/>
</dbReference>
<protein>
    <submittedName>
        <fullName evidence="3">Site-specific integrase</fullName>
    </submittedName>
</protein>
<sequence>MEESLDIQFWAIRKREGRKRPWELRWRVGENAHSRSFLTKALAQGHQSKLTQAAKVVGQEWDAVTGEPLSWARKQALWFDHVVELVSREWATASANTRRGTARDLTDITMLMLETSVKARRNRPCDKDLRAALNSWAFVPGRCERETVPDRIAAALAWLKLHTRPVSALADDTTLRELLAGMATLQNGKQAAAAVVRHRRAVLHRAFELGVSKKLFAVNPLPAIKSKRRQVSDEEISPVTIPDGDQVTRLLGACLGLTGRQARVRGPRLRAFFAVMYYAGCRPAEVAALREGDCLLPATGWGRLTLCGSAPYVGGMWTDSGEDHEQRGLKHRSRKAVRVVPIPPVLVAILREHITTHGTADDGRLFWDGLDRGQLGKGVYASIWLQARKATFTAAEYASPVARRPYDLRHANASTLLSANVNPLEVAKRLGHTVKVLFAVYAHWIETDENAANARIEAAFNASDITAVTRANVLQIDGPPTGQMPDIAAA</sequence>
<dbReference type="SUPFAM" id="SSF56349">
    <property type="entry name" value="DNA breaking-rejoining enzymes"/>
    <property type="match status" value="1"/>
</dbReference>
<name>A0A5M3XL66_9ACTN</name>